<evidence type="ECO:0000256" key="3">
    <source>
        <dbReference type="ARBA" id="ARBA00022692"/>
    </source>
</evidence>
<evidence type="ECO:0000313" key="8">
    <source>
        <dbReference type="EMBL" id="ELZ10976.1"/>
    </source>
</evidence>
<dbReference type="Pfam" id="PF01943">
    <property type="entry name" value="Polysacc_synt"/>
    <property type="match status" value="1"/>
</dbReference>
<dbReference type="Proteomes" id="UP000011560">
    <property type="component" value="Unassembled WGS sequence"/>
</dbReference>
<feature type="compositionally biased region" description="Low complexity" evidence="6">
    <location>
        <begin position="561"/>
        <end position="573"/>
    </location>
</feature>
<feature type="compositionally biased region" description="Acidic residues" evidence="6">
    <location>
        <begin position="580"/>
        <end position="593"/>
    </location>
</feature>
<protein>
    <submittedName>
        <fullName evidence="8">Polysaccharide biosynthesis protein</fullName>
    </submittedName>
</protein>
<dbReference type="RefSeq" id="WP_007701254.1">
    <property type="nucleotide sequence ID" value="NZ_AOIQ01000014.1"/>
</dbReference>
<evidence type="ECO:0000256" key="7">
    <source>
        <dbReference type="SAM" id="Phobius"/>
    </source>
</evidence>
<dbReference type="OrthoDB" id="19148at2157"/>
<keyword evidence="2" id="KW-1003">Cell membrane</keyword>
<evidence type="ECO:0000256" key="4">
    <source>
        <dbReference type="ARBA" id="ARBA00022989"/>
    </source>
</evidence>
<dbReference type="GO" id="GO:0005886">
    <property type="term" value="C:plasma membrane"/>
    <property type="evidence" value="ECO:0007669"/>
    <property type="project" value="UniProtKB-SubCell"/>
</dbReference>
<sequence>MSRSITRGFVSILGTKVLVLALGIVTSPLLATLLGESDYGDYSFLLSAFSIFMIFVSSGVTDGVQKFLGENRSEAAWSEHVVGFYFRLAILLGLAGSGLMVWFAGSDLLPRLVEGERFRRYFVLLAGLVVAAQFRSYVKRTLMGFGLEPYAESLTILHRFTFVGIALGLAALGYGVEGVLVGHIVGSTVPALVGFVLVARRVSILETLRIPPRSFPRRELLSFNGMSIVLVALLMSLYHVDVMMIRVFVDGPSTAFYKVALVLAEFLWVVPMALQTVLLHSTSELWSRGDHERVSRMAAKITRYTLLLTALLAVGIATLAPIAIPLLWPDEYVASLAPLYLLLPGAVGFAIARPVLAIAQANGNLRPLIAATGVVALVNVVLNWVLIAQFGMHGAAVATSVSYGLMFFLHVWSARRLGFDPLADARPLRVGVTIGLSAPLVVALSMYVEAPLLSLAIVPVGGAAIFAILALLTGAIGFTEVLAIASSLPVVGSGAASLKRRVEFSSGADAVRLFQRVLMLAGVVMIVVGASSTMLGTPIPMGDDDIEITLPDLTSEPTDPTENATGDTATGEEGTSENSTDGDDTVSDGDDNQSDGGGIGDGNESDDGGIGDGNESDDGGSIGDGNESDDGGSIGDGNESDDGGSIGDGNESDDGGSIGDGNESDDDGSIGDGNESDDGSGDSNESDGLFGSLIDDILADDSDG</sequence>
<accession>M0BJA8</accession>
<name>M0BJA8_9EURY</name>
<feature type="transmembrane region" description="Helical" evidence="7">
    <location>
        <begin position="433"/>
        <end position="458"/>
    </location>
</feature>
<evidence type="ECO:0000256" key="2">
    <source>
        <dbReference type="ARBA" id="ARBA00022475"/>
    </source>
</evidence>
<feature type="compositionally biased region" description="Acidic residues" evidence="6">
    <location>
        <begin position="662"/>
        <end position="680"/>
    </location>
</feature>
<dbReference type="InterPro" id="IPR050833">
    <property type="entry name" value="Poly_Biosynth_Transport"/>
</dbReference>
<reference evidence="8 9" key="1">
    <citation type="journal article" date="2014" name="PLoS Genet.">
        <title>Phylogenetically driven sequencing of extremely halophilic archaea reveals strategies for static and dynamic osmo-response.</title>
        <authorList>
            <person name="Becker E.A."/>
            <person name="Seitzer P.M."/>
            <person name="Tritt A."/>
            <person name="Larsen D."/>
            <person name="Krusor M."/>
            <person name="Yao A.I."/>
            <person name="Wu D."/>
            <person name="Madern D."/>
            <person name="Eisen J.A."/>
            <person name="Darling A.E."/>
            <person name="Facciotti M.T."/>
        </authorList>
    </citation>
    <scope>NUCLEOTIDE SEQUENCE [LARGE SCALE GENOMIC DNA]</scope>
    <source>
        <strain evidence="8 9">JCM 14624</strain>
    </source>
</reference>
<proteinExistence type="predicted"/>
<evidence type="ECO:0000256" key="6">
    <source>
        <dbReference type="SAM" id="MobiDB-lite"/>
    </source>
</evidence>
<evidence type="ECO:0000256" key="1">
    <source>
        <dbReference type="ARBA" id="ARBA00004651"/>
    </source>
</evidence>
<feature type="region of interest" description="Disordered" evidence="6">
    <location>
        <begin position="543"/>
        <end position="704"/>
    </location>
</feature>
<feature type="transmembrane region" description="Helical" evidence="7">
    <location>
        <begin position="464"/>
        <end position="492"/>
    </location>
</feature>
<feature type="transmembrane region" description="Helical" evidence="7">
    <location>
        <begin position="336"/>
        <end position="356"/>
    </location>
</feature>
<feature type="transmembrane region" description="Helical" evidence="7">
    <location>
        <begin position="118"/>
        <end position="135"/>
    </location>
</feature>
<feature type="transmembrane region" description="Helical" evidence="7">
    <location>
        <begin position="42"/>
        <end position="64"/>
    </location>
</feature>
<dbReference type="PANTHER" id="PTHR30250:SF11">
    <property type="entry name" value="O-ANTIGEN TRANSPORTER-RELATED"/>
    <property type="match status" value="1"/>
</dbReference>
<keyword evidence="9" id="KW-1185">Reference proteome</keyword>
<feature type="transmembrane region" description="Helical" evidence="7">
    <location>
        <begin position="84"/>
        <end position="106"/>
    </location>
</feature>
<feature type="transmembrane region" description="Helical" evidence="7">
    <location>
        <begin position="513"/>
        <end position="535"/>
    </location>
</feature>
<feature type="transmembrane region" description="Helical" evidence="7">
    <location>
        <begin position="368"/>
        <end position="387"/>
    </location>
</feature>
<feature type="transmembrane region" description="Helical" evidence="7">
    <location>
        <begin position="393"/>
        <end position="412"/>
    </location>
</feature>
<evidence type="ECO:0000256" key="5">
    <source>
        <dbReference type="ARBA" id="ARBA00023136"/>
    </source>
</evidence>
<feature type="transmembrane region" description="Helical" evidence="7">
    <location>
        <begin position="180"/>
        <end position="199"/>
    </location>
</feature>
<dbReference type="STRING" id="1227490.C479_09203"/>
<feature type="transmembrane region" description="Helical" evidence="7">
    <location>
        <begin position="259"/>
        <end position="280"/>
    </location>
</feature>
<dbReference type="InterPro" id="IPR002797">
    <property type="entry name" value="Polysacc_synth"/>
</dbReference>
<feature type="transmembrane region" description="Helical" evidence="7">
    <location>
        <begin position="301"/>
        <end position="324"/>
    </location>
</feature>
<dbReference type="EMBL" id="AOIQ01000014">
    <property type="protein sequence ID" value="ELZ10976.1"/>
    <property type="molecule type" value="Genomic_DNA"/>
</dbReference>
<evidence type="ECO:0000313" key="9">
    <source>
        <dbReference type="Proteomes" id="UP000011560"/>
    </source>
</evidence>
<feature type="transmembrane region" description="Helical" evidence="7">
    <location>
        <begin position="156"/>
        <end position="174"/>
    </location>
</feature>
<feature type="compositionally biased region" description="Low complexity" evidence="6">
    <location>
        <begin position="681"/>
        <end position="696"/>
    </location>
</feature>
<gene>
    <name evidence="8" type="ORF">C479_09203</name>
</gene>
<dbReference type="PANTHER" id="PTHR30250">
    <property type="entry name" value="PST FAMILY PREDICTED COLANIC ACID TRANSPORTER"/>
    <property type="match status" value="1"/>
</dbReference>
<dbReference type="PATRIC" id="fig|1227490.4.peg.1880"/>
<organism evidence="8 9">
    <name type="scientific">Halovivax asiaticus JCM 14624</name>
    <dbReference type="NCBI Taxonomy" id="1227490"/>
    <lineage>
        <taxon>Archaea</taxon>
        <taxon>Methanobacteriati</taxon>
        <taxon>Methanobacteriota</taxon>
        <taxon>Stenosarchaea group</taxon>
        <taxon>Halobacteria</taxon>
        <taxon>Halobacteriales</taxon>
        <taxon>Natrialbaceae</taxon>
        <taxon>Halovivax</taxon>
    </lineage>
</organism>
<feature type="compositionally biased region" description="Acidic residues" evidence="6">
    <location>
        <begin position="603"/>
        <end position="618"/>
    </location>
</feature>
<keyword evidence="5 7" id="KW-0472">Membrane</keyword>
<keyword evidence="4 7" id="KW-1133">Transmembrane helix</keyword>
<dbReference type="AlphaFoldDB" id="M0BJA8"/>
<feature type="transmembrane region" description="Helical" evidence="7">
    <location>
        <begin position="12"/>
        <end position="30"/>
    </location>
</feature>
<comment type="caution">
    <text evidence="8">The sequence shown here is derived from an EMBL/GenBank/DDBJ whole genome shotgun (WGS) entry which is preliminary data.</text>
</comment>
<keyword evidence="3 7" id="KW-0812">Transmembrane</keyword>
<comment type="subcellular location">
    <subcellularLocation>
        <location evidence="1">Cell membrane</location>
        <topology evidence="1">Multi-pass membrane protein</topology>
    </subcellularLocation>
</comment>
<feature type="transmembrane region" description="Helical" evidence="7">
    <location>
        <begin position="220"/>
        <end position="239"/>
    </location>
</feature>